<dbReference type="Proteomes" id="UP000197065">
    <property type="component" value="Unassembled WGS sequence"/>
</dbReference>
<organism evidence="13 14">
    <name type="scientific">Arboricoccus pini</name>
    <dbReference type="NCBI Taxonomy" id="1963835"/>
    <lineage>
        <taxon>Bacteria</taxon>
        <taxon>Pseudomonadati</taxon>
        <taxon>Pseudomonadota</taxon>
        <taxon>Alphaproteobacteria</taxon>
        <taxon>Geminicoccales</taxon>
        <taxon>Geminicoccaceae</taxon>
        <taxon>Arboricoccus</taxon>
    </lineage>
</organism>
<name>A0A212PYC5_9PROT</name>
<dbReference type="RefSeq" id="WP_165769349.1">
    <property type="nucleotide sequence ID" value="NZ_FYEH01000001.1"/>
</dbReference>
<evidence type="ECO:0000256" key="8">
    <source>
        <dbReference type="ARBA" id="ARBA00022692"/>
    </source>
</evidence>
<dbReference type="GO" id="GO:0015886">
    <property type="term" value="P:heme transport"/>
    <property type="evidence" value="ECO:0007669"/>
    <property type="project" value="InterPro"/>
</dbReference>
<keyword evidence="8 12" id="KW-0812">Transmembrane</keyword>
<dbReference type="AlphaFoldDB" id="A0A212PYC5"/>
<dbReference type="InterPro" id="IPR007078">
    <property type="entry name" value="Haem_export_protD_CcmD"/>
</dbReference>
<comment type="similarity">
    <text evidence="3 12">Belongs to the CcmD/CycX/HelD family.</text>
</comment>
<evidence type="ECO:0000256" key="3">
    <source>
        <dbReference type="ARBA" id="ARBA00008741"/>
    </source>
</evidence>
<feature type="transmembrane region" description="Helical" evidence="12">
    <location>
        <begin position="12"/>
        <end position="30"/>
    </location>
</feature>
<evidence type="ECO:0000256" key="5">
    <source>
        <dbReference type="ARBA" id="ARBA00022448"/>
    </source>
</evidence>
<keyword evidence="14" id="KW-1185">Reference proteome</keyword>
<keyword evidence="9 12" id="KW-0201">Cytochrome c-type biogenesis</keyword>
<accession>A0A212PYC5</accession>
<dbReference type="EMBL" id="FYEH01000001">
    <property type="protein sequence ID" value="SNB52013.1"/>
    <property type="molecule type" value="Genomic_DNA"/>
</dbReference>
<evidence type="ECO:0000256" key="10">
    <source>
        <dbReference type="ARBA" id="ARBA00022989"/>
    </source>
</evidence>
<evidence type="ECO:0000313" key="14">
    <source>
        <dbReference type="Proteomes" id="UP000197065"/>
    </source>
</evidence>
<evidence type="ECO:0000256" key="7">
    <source>
        <dbReference type="ARBA" id="ARBA00022519"/>
    </source>
</evidence>
<dbReference type="GO" id="GO:0005886">
    <property type="term" value="C:plasma membrane"/>
    <property type="evidence" value="ECO:0007669"/>
    <property type="project" value="UniProtKB-SubCell"/>
</dbReference>
<comment type="function">
    <text evidence="1 12">Required for the export of heme to the periplasm for the biogenesis of c-type cytochromes.</text>
</comment>
<dbReference type="GO" id="GO:0017004">
    <property type="term" value="P:cytochrome complex assembly"/>
    <property type="evidence" value="ECO:0007669"/>
    <property type="project" value="UniProtKB-KW"/>
</dbReference>
<keyword evidence="11 12" id="KW-0472">Membrane</keyword>
<gene>
    <name evidence="13" type="ORF">SAMN07250955_101166</name>
</gene>
<comment type="subcellular location">
    <subcellularLocation>
        <location evidence="2 12">Cell inner membrane</location>
        <topology evidence="2 12">Single-pass membrane protein</topology>
    </subcellularLocation>
</comment>
<keyword evidence="5 12" id="KW-0813">Transport</keyword>
<evidence type="ECO:0000256" key="9">
    <source>
        <dbReference type="ARBA" id="ARBA00022748"/>
    </source>
</evidence>
<reference evidence="13 14" key="1">
    <citation type="submission" date="2017-06" db="EMBL/GenBank/DDBJ databases">
        <authorList>
            <person name="Kim H.J."/>
            <person name="Triplett B.A."/>
        </authorList>
    </citation>
    <scope>NUCLEOTIDE SEQUENCE [LARGE SCALE GENOMIC DNA]</scope>
    <source>
        <strain evidence="13 14">B29T1</strain>
    </source>
</reference>
<evidence type="ECO:0000256" key="11">
    <source>
        <dbReference type="ARBA" id="ARBA00023136"/>
    </source>
</evidence>
<evidence type="ECO:0000313" key="13">
    <source>
        <dbReference type="EMBL" id="SNB52013.1"/>
    </source>
</evidence>
<dbReference type="NCBIfam" id="TIGR03141">
    <property type="entry name" value="cytochro_ccmD"/>
    <property type="match status" value="1"/>
</dbReference>
<evidence type="ECO:0000256" key="2">
    <source>
        <dbReference type="ARBA" id="ARBA00004377"/>
    </source>
</evidence>
<evidence type="ECO:0000256" key="4">
    <source>
        <dbReference type="ARBA" id="ARBA00016461"/>
    </source>
</evidence>
<keyword evidence="6 12" id="KW-1003">Cell membrane</keyword>
<proteinExistence type="inferred from homology"/>
<keyword evidence="7 12" id="KW-0997">Cell inner membrane</keyword>
<dbReference type="Pfam" id="PF04995">
    <property type="entry name" value="CcmD"/>
    <property type="match status" value="1"/>
</dbReference>
<keyword evidence="10 12" id="KW-1133">Transmembrane helix</keyword>
<evidence type="ECO:0000256" key="12">
    <source>
        <dbReference type="RuleBase" id="RU363101"/>
    </source>
</evidence>
<protein>
    <recommendedName>
        <fullName evidence="4 12">Heme exporter protein D</fullName>
    </recommendedName>
</protein>
<evidence type="ECO:0000256" key="1">
    <source>
        <dbReference type="ARBA" id="ARBA00002442"/>
    </source>
</evidence>
<sequence length="81" mass="8861">MTQFLAMGGYGAYIWSAFGFTTVILAGLLWQSIHFARKQSRLLAALRAQAPAGRVRRRTPKVTLRENDAGAGVGQTQRLPS</sequence>
<evidence type="ECO:0000256" key="6">
    <source>
        <dbReference type="ARBA" id="ARBA00022475"/>
    </source>
</evidence>